<dbReference type="InterPro" id="IPR027461">
    <property type="entry name" value="Carboxypeptidase_A_C_sf"/>
</dbReference>
<dbReference type="CDD" id="cd07062">
    <property type="entry name" value="Peptidase_S66_mccF_like"/>
    <property type="match status" value="1"/>
</dbReference>
<comment type="similarity">
    <text evidence="1">Belongs to the peptidase S66 family.</text>
</comment>
<dbReference type="SUPFAM" id="SSF141986">
    <property type="entry name" value="LD-carboxypeptidase A C-terminal domain-like"/>
    <property type="match status" value="1"/>
</dbReference>
<dbReference type="AlphaFoldDB" id="A0A212TCK8"/>
<dbReference type="Gene3D" id="3.50.30.60">
    <property type="entry name" value="LD-carboxypeptidase A C-terminal domain-like"/>
    <property type="match status" value="1"/>
</dbReference>
<keyword evidence="2" id="KW-0378">Hydrolase</keyword>
<name>A0A212TCK8_9MICO</name>
<organism evidence="5 6">
    <name type="scientific">Kytococcus aerolatus</name>
    <dbReference type="NCBI Taxonomy" id="592308"/>
    <lineage>
        <taxon>Bacteria</taxon>
        <taxon>Bacillati</taxon>
        <taxon>Actinomycetota</taxon>
        <taxon>Actinomycetes</taxon>
        <taxon>Micrococcales</taxon>
        <taxon>Kytococcaceae</taxon>
        <taxon>Kytococcus</taxon>
    </lineage>
</organism>
<dbReference type="Proteomes" id="UP000198122">
    <property type="component" value="Unassembled WGS sequence"/>
</dbReference>
<dbReference type="RefSeq" id="WP_088817891.1">
    <property type="nucleotide sequence ID" value="NZ_FYEZ01000001.1"/>
</dbReference>
<evidence type="ECO:0000313" key="5">
    <source>
        <dbReference type="EMBL" id="SNC63778.1"/>
    </source>
</evidence>
<dbReference type="Pfam" id="PF17676">
    <property type="entry name" value="Peptidase_S66C"/>
    <property type="match status" value="1"/>
</dbReference>
<keyword evidence="5" id="KW-0121">Carboxypeptidase</keyword>
<keyword evidence="5" id="KW-0645">Protease</keyword>
<evidence type="ECO:0000256" key="2">
    <source>
        <dbReference type="ARBA" id="ARBA00022801"/>
    </source>
</evidence>
<dbReference type="Pfam" id="PF02016">
    <property type="entry name" value="Peptidase_S66"/>
    <property type="match status" value="1"/>
</dbReference>
<reference evidence="5 6" key="1">
    <citation type="submission" date="2017-06" db="EMBL/GenBank/DDBJ databases">
        <authorList>
            <person name="Kim H.J."/>
            <person name="Triplett B.A."/>
        </authorList>
    </citation>
    <scope>NUCLEOTIDE SEQUENCE [LARGE SCALE GENOMIC DNA]</scope>
    <source>
        <strain evidence="5 6">DSM 22179</strain>
    </source>
</reference>
<gene>
    <name evidence="5" type="ORF">SAMN05445756_0977</name>
</gene>
<dbReference type="SUPFAM" id="SSF52317">
    <property type="entry name" value="Class I glutamine amidotransferase-like"/>
    <property type="match status" value="1"/>
</dbReference>
<dbReference type="GO" id="GO:0004180">
    <property type="term" value="F:carboxypeptidase activity"/>
    <property type="evidence" value="ECO:0007669"/>
    <property type="project" value="UniProtKB-KW"/>
</dbReference>
<evidence type="ECO:0000256" key="1">
    <source>
        <dbReference type="ARBA" id="ARBA00010233"/>
    </source>
</evidence>
<dbReference type="OrthoDB" id="9807329at2"/>
<dbReference type="InterPro" id="IPR040921">
    <property type="entry name" value="Peptidase_S66C"/>
</dbReference>
<dbReference type="InterPro" id="IPR029062">
    <property type="entry name" value="Class_I_gatase-like"/>
</dbReference>
<dbReference type="InterPro" id="IPR027478">
    <property type="entry name" value="LdcA_N"/>
</dbReference>
<feature type="domain" description="LD-carboxypeptidase N-terminal" evidence="3">
    <location>
        <begin position="16"/>
        <end position="131"/>
    </location>
</feature>
<dbReference type="PANTHER" id="PTHR30237:SF4">
    <property type="entry name" value="LD-CARBOXYPEPTIDASE C-TERMINAL DOMAIN-CONTAINING PROTEIN"/>
    <property type="match status" value="1"/>
</dbReference>
<protein>
    <submittedName>
        <fullName evidence="5">Muramoyltetrapeptide carboxypeptidase LdcA (Peptidoglycan recycling)</fullName>
    </submittedName>
</protein>
<dbReference type="InterPro" id="IPR003507">
    <property type="entry name" value="S66_fam"/>
</dbReference>
<keyword evidence="6" id="KW-1185">Reference proteome</keyword>
<sequence length="348" mass="37189">MRPLVQPPKARPGDRIAVLSPSFAAPAVAPAVHEQAMERLRTLTGLEPVEYPTTRELGAHPADRARDLVAAFTDPSIRAVLATIGGEDQVRVTGLLDPELVRAAPKPLLGYSDNTNLLQWLWSAGVAAFHGGSTQVHLGAGPGVDAVHAASLRAALLTGERLEITEPGESEDFGVRWESPEALTSYGERETTEPWEWSGPQRVVTGRTWGGCLEVFPMIALAGRLDVTAEDLAGGVLLLETSEEVTPAHVLARNLEALAQRGLIESAGAVLLARPASSNHESVPSPATRAAHRQEVADAVREVVERHNPDAIVVSGVPFGHTRPQWVLPHGGEMTVDAAQQRIWADYA</sequence>
<evidence type="ECO:0000259" key="3">
    <source>
        <dbReference type="Pfam" id="PF02016"/>
    </source>
</evidence>
<accession>A0A212TCK8</accession>
<dbReference type="Gene3D" id="3.40.50.10740">
    <property type="entry name" value="Class I glutamine amidotransferase-like"/>
    <property type="match status" value="1"/>
</dbReference>
<dbReference type="PANTHER" id="PTHR30237">
    <property type="entry name" value="MURAMOYLTETRAPEPTIDE CARBOXYPEPTIDASE"/>
    <property type="match status" value="1"/>
</dbReference>
<evidence type="ECO:0000259" key="4">
    <source>
        <dbReference type="Pfam" id="PF17676"/>
    </source>
</evidence>
<feature type="domain" description="LD-carboxypeptidase C-terminal" evidence="4">
    <location>
        <begin position="205"/>
        <end position="336"/>
    </location>
</feature>
<proteinExistence type="inferred from homology"/>
<evidence type="ECO:0000313" key="6">
    <source>
        <dbReference type="Proteomes" id="UP000198122"/>
    </source>
</evidence>
<dbReference type="EMBL" id="FYEZ01000001">
    <property type="protein sequence ID" value="SNC63778.1"/>
    <property type="molecule type" value="Genomic_DNA"/>
</dbReference>
<dbReference type="InterPro" id="IPR040449">
    <property type="entry name" value="Peptidase_S66_N"/>
</dbReference>